<comment type="function">
    <text evidence="6">Component of the sequence-specific heterotrimeric transcription factor (NF-Y) which specifically recognizes a 5'-CCAAT-3' box motif found in the promoters of its target genes.</text>
</comment>
<keyword evidence="2 6" id="KW-0805">Transcription regulation</keyword>
<dbReference type="STRING" id="51351.M4EQC5"/>
<evidence type="ECO:0000256" key="6">
    <source>
        <dbReference type="RuleBase" id="RU367155"/>
    </source>
</evidence>
<evidence type="ECO:0000256" key="3">
    <source>
        <dbReference type="ARBA" id="ARBA00023125"/>
    </source>
</evidence>
<dbReference type="GO" id="GO:0000981">
    <property type="term" value="F:DNA-binding transcription factor activity, RNA polymerase II-specific"/>
    <property type="evidence" value="ECO:0000318"/>
    <property type="project" value="GO_Central"/>
</dbReference>
<dbReference type="EnsemblPlants" id="Bra030996.1">
    <property type="protein sequence ID" value="Bra030996.1-P"/>
    <property type="gene ID" value="Bra030996"/>
</dbReference>
<comment type="subunit">
    <text evidence="6">Heterotrimer.</text>
</comment>
<evidence type="ECO:0000256" key="4">
    <source>
        <dbReference type="ARBA" id="ARBA00023163"/>
    </source>
</evidence>
<sequence length="211" mass="24229">MKLVRHPCVVHLYQGAQIFTSSWSIIHVVIDVCRGFEETQRKVIPNNIRSGSSHTTRISDIHFAPGKANFFFPCADPHFGGYLPHATVWNPQMVGRVPLPLDLIEDEPVFVNVKQFHAIMRRREQRAKLETQNKLIKARKLYLHESRHVHALKRPRGSGARFLPKSFKNLESQNMTCQSNKKTPRETCMDSWLISCRSATTLVVQPHLDPT</sequence>
<proteinExistence type="inferred from homology"/>
<evidence type="ECO:0000256" key="1">
    <source>
        <dbReference type="ARBA" id="ARBA00004123"/>
    </source>
</evidence>
<dbReference type="PRINTS" id="PR00616">
    <property type="entry name" value="CCAATSUBUNTB"/>
</dbReference>
<keyword evidence="4 6" id="KW-0804">Transcription</keyword>
<dbReference type="InParanoid" id="M4EQC5"/>
<keyword evidence="8" id="KW-1185">Reference proteome</keyword>
<dbReference type="HOGENOM" id="CLU_1306422_0_0_1"/>
<protein>
    <recommendedName>
        <fullName evidence="6">Nuclear transcription factor Y subunit</fullName>
    </recommendedName>
</protein>
<dbReference type="InterPro" id="IPR001289">
    <property type="entry name" value="NFYA"/>
</dbReference>
<dbReference type="Pfam" id="PF02045">
    <property type="entry name" value="CBFB_NFYA"/>
    <property type="match status" value="1"/>
</dbReference>
<evidence type="ECO:0000313" key="7">
    <source>
        <dbReference type="EnsemblPlants" id="Bra030996.1-P"/>
    </source>
</evidence>
<evidence type="ECO:0000256" key="5">
    <source>
        <dbReference type="ARBA" id="ARBA00023242"/>
    </source>
</evidence>
<dbReference type="eggNOG" id="KOG1561">
    <property type="taxonomic scope" value="Eukaryota"/>
</dbReference>
<reference evidence="7" key="3">
    <citation type="submission" date="2023-03" db="UniProtKB">
        <authorList>
            <consortium name="EnsemblPlants"/>
        </authorList>
    </citation>
    <scope>IDENTIFICATION</scope>
    <source>
        <strain evidence="7">cv. Chiifu-401-42</strain>
    </source>
</reference>
<evidence type="ECO:0000313" key="8">
    <source>
        <dbReference type="Proteomes" id="UP000011750"/>
    </source>
</evidence>
<dbReference type="GO" id="GO:0003677">
    <property type="term" value="F:DNA binding"/>
    <property type="evidence" value="ECO:0007669"/>
    <property type="project" value="UniProtKB-KW"/>
</dbReference>
<dbReference type="Proteomes" id="UP000011750">
    <property type="component" value="Chromosome A09"/>
</dbReference>
<keyword evidence="3 6" id="KW-0238">DNA-binding</keyword>
<dbReference type="SMART" id="SM00521">
    <property type="entry name" value="CBF"/>
    <property type="match status" value="1"/>
</dbReference>
<comment type="similarity">
    <text evidence="6">Belongs to the NFYA/HAP2 subunit family.</text>
</comment>
<dbReference type="GO" id="GO:0005634">
    <property type="term" value="C:nucleus"/>
    <property type="evidence" value="ECO:0007669"/>
    <property type="project" value="UniProtKB-SubCell"/>
</dbReference>
<dbReference type="PROSITE" id="PS51152">
    <property type="entry name" value="NFYA_HAP2_2"/>
    <property type="match status" value="1"/>
</dbReference>
<keyword evidence="5 6" id="KW-0539">Nucleus</keyword>
<accession>M4EQC5</accession>
<dbReference type="PANTHER" id="PTHR12632">
    <property type="entry name" value="TRANSCRIPTION FACTOR NF-Y ALPHA-RELATED"/>
    <property type="match status" value="1"/>
</dbReference>
<dbReference type="Gene3D" id="6.10.250.2430">
    <property type="match status" value="1"/>
</dbReference>
<comment type="subcellular location">
    <subcellularLocation>
        <location evidence="1 6">Nucleus</location>
    </subcellularLocation>
</comment>
<dbReference type="AlphaFoldDB" id="M4EQC5"/>
<reference evidence="7 8" key="1">
    <citation type="journal article" date="2011" name="Nat. Genet.">
        <title>The genome of the mesopolyploid crop species Brassica rapa.</title>
        <authorList>
            <consortium name="Brassica rapa Genome Sequencing Project Consortium"/>
            <person name="Wang X."/>
            <person name="Wang H."/>
            <person name="Wang J."/>
            <person name="Sun R."/>
            <person name="Wu J."/>
            <person name="Liu S."/>
            <person name="Bai Y."/>
            <person name="Mun J.H."/>
            <person name="Bancroft I."/>
            <person name="Cheng F."/>
            <person name="Huang S."/>
            <person name="Li X."/>
            <person name="Hua W."/>
            <person name="Wang J."/>
            <person name="Wang X."/>
            <person name="Freeling M."/>
            <person name="Pires J.C."/>
            <person name="Paterson A.H."/>
            <person name="Chalhoub B."/>
            <person name="Wang B."/>
            <person name="Hayward A."/>
            <person name="Sharpe A.G."/>
            <person name="Park B.S."/>
            <person name="Weisshaar B."/>
            <person name="Liu B."/>
            <person name="Li B."/>
            <person name="Liu B."/>
            <person name="Tong C."/>
            <person name="Song C."/>
            <person name="Duran C."/>
            <person name="Peng C."/>
            <person name="Geng C."/>
            <person name="Koh C."/>
            <person name="Lin C."/>
            <person name="Edwards D."/>
            <person name="Mu D."/>
            <person name="Shen D."/>
            <person name="Soumpourou E."/>
            <person name="Li F."/>
            <person name="Fraser F."/>
            <person name="Conant G."/>
            <person name="Lassalle G."/>
            <person name="King G.J."/>
            <person name="Bonnema G."/>
            <person name="Tang H."/>
            <person name="Wang H."/>
            <person name="Belcram H."/>
            <person name="Zhou H."/>
            <person name="Hirakawa H."/>
            <person name="Abe H."/>
            <person name="Guo H."/>
            <person name="Wang H."/>
            <person name="Jin H."/>
            <person name="Parkin I.A."/>
            <person name="Batley J."/>
            <person name="Kim J.S."/>
            <person name="Just J."/>
            <person name="Li J."/>
            <person name="Xu J."/>
            <person name="Deng J."/>
            <person name="Kim J.A."/>
            <person name="Li J."/>
            <person name="Yu J."/>
            <person name="Meng J."/>
            <person name="Wang J."/>
            <person name="Min J."/>
            <person name="Poulain J."/>
            <person name="Wang J."/>
            <person name="Hatakeyama K."/>
            <person name="Wu K."/>
            <person name="Wang L."/>
            <person name="Fang L."/>
            <person name="Trick M."/>
            <person name="Links M.G."/>
            <person name="Zhao M."/>
            <person name="Jin M."/>
            <person name="Ramchiary N."/>
            <person name="Drou N."/>
            <person name="Berkman P.J."/>
            <person name="Cai Q."/>
            <person name="Huang Q."/>
            <person name="Li R."/>
            <person name="Tabata S."/>
            <person name="Cheng S."/>
            <person name="Zhang S."/>
            <person name="Zhang S."/>
            <person name="Huang S."/>
            <person name="Sato S."/>
            <person name="Sun S."/>
            <person name="Kwon S.J."/>
            <person name="Choi S.R."/>
            <person name="Lee T.H."/>
            <person name="Fan W."/>
            <person name="Zhao X."/>
            <person name="Tan X."/>
            <person name="Xu X."/>
            <person name="Wang Y."/>
            <person name="Qiu Y."/>
            <person name="Yin Y."/>
            <person name="Li Y."/>
            <person name="Du Y."/>
            <person name="Liao Y."/>
            <person name="Lim Y."/>
            <person name="Narusaka Y."/>
            <person name="Wang Y."/>
            <person name="Wang Z."/>
            <person name="Li Z."/>
            <person name="Wang Z."/>
            <person name="Xiong Z."/>
            <person name="Zhang Z."/>
        </authorList>
    </citation>
    <scope>NUCLEOTIDE SEQUENCE [LARGE SCALE GENOMIC DNA]</scope>
    <source>
        <strain evidence="7 8">cv. Chiifu-401-42</strain>
    </source>
</reference>
<name>M4EQC5_BRACM</name>
<organism evidence="7 8">
    <name type="scientific">Brassica campestris</name>
    <name type="common">Field mustard</name>
    <dbReference type="NCBI Taxonomy" id="3711"/>
    <lineage>
        <taxon>Eukaryota</taxon>
        <taxon>Viridiplantae</taxon>
        <taxon>Streptophyta</taxon>
        <taxon>Embryophyta</taxon>
        <taxon>Tracheophyta</taxon>
        <taxon>Spermatophyta</taxon>
        <taxon>Magnoliopsida</taxon>
        <taxon>eudicotyledons</taxon>
        <taxon>Gunneridae</taxon>
        <taxon>Pentapetalae</taxon>
        <taxon>rosids</taxon>
        <taxon>malvids</taxon>
        <taxon>Brassicales</taxon>
        <taxon>Brassicaceae</taxon>
        <taxon>Brassiceae</taxon>
        <taxon>Brassica</taxon>
    </lineage>
</organism>
<evidence type="ECO:0000256" key="2">
    <source>
        <dbReference type="ARBA" id="ARBA00023015"/>
    </source>
</evidence>
<dbReference type="Gramene" id="Bra030996.1">
    <property type="protein sequence ID" value="Bra030996.1-P"/>
    <property type="gene ID" value="Bra030996"/>
</dbReference>
<dbReference type="GO" id="GO:0006357">
    <property type="term" value="P:regulation of transcription by RNA polymerase II"/>
    <property type="evidence" value="ECO:0000318"/>
    <property type="project" value="GO_Central"/>
</dbReference>
<reference evidence="7 8" key="2">
    <citation type="journal article" date="2018" name="Hortic Res">
        <title>Improved Brassica rapa reference genome by single-molecule sequencing and chromosome conformation capture technologies.</title>
        <authorList>
            <person name="Zhang L."/>
            <person name="Cai X."/>
            <person name="Wu J."/>
            <person name="Liu M."/>
            <person name="Grob S."/>
            <person name="Cheng F."/>
            <person name="Liang J."/>
            <person name="Cai C."/>
            <person name="Liu Z."/>
            <person name="Liu B."/>
            <person name="Wang F."/>
            <person name="Li S."/>
            <person name="Liu F."/>
            <person name="Li X."/>
            <person name="Cheng L."/>
            <person name="Yang W."/>
            <person name="Li M.H."/>
            <person name="Grossniklaus U."/>
            <person name="Zheng H."/>
            <person name="Wang X."/>
        </authorList>
    </citation>
    <scope>NUCLEOTIDE SEQUENCE [LARGE SCALE GENOMIC DNA]</scope>
    <source>
        <strain evidence="7 8">cv. Chiifu-401-42</strain>
    </source>
</reference>